<gene>
    <name evidence="2" type="ORF">CFN58_34285</name>
</gene>
<dbReference type="AlphaFoldDB" id="A0A261WA08"/>
<name>A0A261WA08_9PSED</name>
<keyword evidence="1" id="KW-0732">Signal</keyword>
<comment type="caution">
    <text evidence="2">The sequence shown here is derived from an EMBL/GenBank/DDBJ whole genome shotgun (WGS) entry which is preliminary data.</text>
</comment>
<reference evidence="3" key="1">
    <citation type="journal article" date="2016" name="Sci. Rep.">
        <title>Genome analysis of the kiwifruit canker pathogen Pseudomonas syringae pv. actinidiae biovar 5.</title>
        <authorList>
            <person name="Fujikawa T."/>
            <person name="Sawada H."/>
        </authorList>
    </citation>
    <scope>NUCLEOTIDE SEQUENCE [LARGE SCALE GENOMIC DNA]</scope>
    <source>
        <strain evidence="3">MAFF 212061</strain>
    </source>
</reference>
<accession>A0A261WA08</accession>
<feature type="chain" id="PRO_5013192940" description="DUF2255 domain-containing protein" evidence="1">
    <location>
        <begin position="29"/>
        <end position="173"/>
    </location>
</feature>
<dbReference type="EMBL" id="NKQU01000657">
    <property type="protein sequence ID" value="OZI83009.1"/>
    <property type="molecule type" value="Genomic_DNA"/>
</dbReference>
<feature type="signal peptide" evidence="1">
    <location>
        <begin position="1"/>
        <end position="28"/>
    </location>
</feature>
<protein>
    <recommendedName>
        <fullName evidence="4">DUF2255 domain-containing protein</fullName>
    </recommendedName>
</protein>
<evidence type="ECO:0000256" key="1">
    <source>
        <dbReference type="SAM" id="SignalP"/>
    </source>
</evidence>
<evidence type="ECO:0000313" key="2">
    <source>
        <dbReference type="EMBL" id="OZI83009.1"/>
    </source>
</evidence>
<proteinExistence type="predicted"/>
<dbReference type="Proteomes" id="UP000217163">
    <property type="component" value="Unassembled WGS sequence"/>
</dbReference>
<evidence type="ECO:0008006" key="4">
    <source>
        <dbReference type="Google" id="ProtNLM"/>
    </source>
</evidence>
<evidence type="ECO:0000313" key="3">
    <source>
        <dbReference type="Proteomes" id="UP000217163"/>
    </source>
</evidence>
<sequence length="173" mass="18764">MFFNALSLKLATNLLVVAVLATSPALCAASSQGSTADKAISTTRAQTGSWSTAELQSIIKADDLKVSPFREDGVTYGTPTWIWCVEVDGSLYVRAYNGKASRWYQAAMREKAGRVIAAGMTREVTFEPVDGDINDRIDDAYRAKYSSSPYLEPMINDRARGATVRINPQIGGS</sequence>
<dbReference type="InterPro" id="IPR016888">
    <property type="entry name" value="UCP028498"/>
</dbReference>
<organism evidence="2 3">
    <name type="scientific">Pseudomonas avellanae</name>
    <dbReference type="NCBI Taxonomy" id="46257"/>
    <lineage>
        <taxon>Bacteria</taxon>
        <taxon>Pseudomonadati</taxon>
        <taxon>Pseudomonadota</taxon>
        <taxon>Gammaproteobacteria</taxon>
        <taxon>Pseudomonadales</taxon>
        <taxon>Pseudomonadaceae</taxon>
        <taxon>Pseudomonas</taxon>
    </lineage>
</organism>
<dbReference type="Pfam" id="PF10012">
    <property type="entry name" value="DUF2255"/>
    <property type="match status" value="1"/>
</dbReference>